<dbReference type="CDD" id="cd16926">
    <property type="entry name" value="HATPase_MutL-MLH-PMS-like"/>
    <property type="match status" value="1"/>
</dbReference>
<dbReference type="GO" id="GO:0005524">
    <property type="term" value="F:ATP binding"/>
    <property type="evidence" value="ECO:0007669"/>
    <property type="project" value="InterPro"/>
</dbReference>
<accession>A0A1G4I718</accession>
<evidence type="ECO:0000259" key="7">
    <source>
        <dbReference type="SMART" id="SM01340"/>
    </source>
</evidence>
<dbReference type="FunFam" id="3.30.565.10:FF:000079">
    <property type="entry name" value="DNA mismatch repair protein MLH"/>
    <property type="match status" value="1"/>
</dbReference>
<keyword evidence="3" id="KW-0227">DNA damage</keyword>
<dbReference type="InterPro" id="IPR032189">
    <property type="entry name" value="Mlh1_C"/>
</dbReference>
<feature type="compositionally biased region" description="Polar residues" evidence="6">
    <location>
        <begin position="500"/>
        <end position="531"/>
    </location>
</feature>
<dbReference type="VEuPathDB" id="TriTrypDB:TEOVI_000821200"/>
<dbReference type="GeneID" id="92382146"/>
<sequence>MRGIERLPEDVINRIAAGEVVQRPSAALKELLENSLDAGSTCIQVVVQDGGLELLQVTDDGHGIRFGDLPLLCERYATSKLRAFDELNNIRSFGFRGEALCSISYVARVTVTTMRHNDTVAWRCHYVDGRMQEEPKPCAGNPGTCIRAEKMFYNAAVRRRAFSRPSEECSRVEDVVSRYALAFPSVAFSCRRSDGSVAGVTKNCVCFPKDSNTLANIRQHWGGEVASRLCEVRCTGESPSEDNCTPESVLATSGPSGEGRFLITGYTSDITLASRKSYLCVFVNNRLVDSTAIRRALDAVYSGVLVRGNRPFTVLFVTVPPDRVDVNIHPTKHEVCLLDEEIIVSQLSECVQGALQASAARRQMDIRQIHSKAVMLGDRESQRSNQPMQPHSSTSPFNPLPTGARGGVAAVAPCSLVRVEPQRGALDAFVRRPKPTAEGNGDAPLRSESIEERAGGGGDAQVRSAGTGSSMESQDTATGGNFQVARTADDGKAPSGLTCAASSSPAVTTVTDAEASSGSGARGWSENQSTGTLSMTPVLLLDTTDEDGEEVEYTIEHFKKHRKEVQDVVSSVIDTAGVGVGCGASDYIAAEDNKAAASTGDAAVRMVEGADSAGSQEEAGFLLLTSVSTIVSNIRAGTSQTAQSLFQNLAYVGVLKGHLFFAQSGTTLYVVDSLRLVRHVVYQRIFLRWATPSLSAVPQLSFEEPIHLSDLLSFALQNDVQLPPSQKRADGGPGSLLSRLGRRLCNWRYMLQDYFAVEISADGHLIALPLSMGTSWPPPLRAVPLFIWRLAAEVPYNAGEIECFTAIARHIAETLYGVQLHSSWLPNVIKDGIRQDDVPPFCDAIRFGLLPCATNSTFFVPPCDALVDGTVQAVVSVDELYKVFERC</sequence>
<dbReference type="SUPFAM" id="SSF54211">
    <property type="entry name" value="Ribosomal protein S5 domain 2-like"/>
    <property type="match status" value="1"/>
</dbReference>
<dbReference type="GO" id="GO:0030983">
    <property type="term" value="F:mismatched DNA binding"/>
    <property type="evidence" value="ECO:0007669"/>
    <property type="project" value="InterPro"/>
</dbReference>
<organism evidence="8 9">
    <name type="scientific">Trypanosoma equiperdum</name>
    <dbReference type="NCBI Taxonomy" id="5694"/>
    <lineage>
        <taxon>Eukaryota</taxon>
        <taxon>Discoba</taxon>
        <taxon>Euglenozoa</taxon>
        <taxon>Kinetoplastea</taxon>
        <taxon>Metakinetoplastina</taxon>
        <taxon>Trypanosomatida</taxon>
        <taxon>Trypanosomatidae</taxon>
        <taxon>Trypanosoma</taxon>
    </lineage>
</organism>
<dbReference type="EMBL" id="CZPT02000797">
    <property type="protein sequence ID" value="SCU67733.1"/>
    <property type="molecule type" value="Genomic_DNA"/>
</dbReference>
<evidence type="ECO:0000256" key="4">
    <source>
        <dbReference type="ARBA" id="ARBA00023204"/>
    </source>
</evidence>
<dbReference type="Pfam" id="PF13589">
    <property type="entry name" value="HATPase_c_3"/>
    <property type="match status" value="1"/>
</dbReference>
<dbReference type="RefSeq" id="XP_067079013.1">
    <property type="nucleotide sequence ID" value="XM_067222912.1"/>
</dbReference>
<dbReference type="GO" id="GO:0016887">
    <property type="term" value="F:ATP hydrolysis activity"/>
    <property type="evidence" value="ECO:0007669"/>
    <property type="project" value="InterPro"/>
</dbReference>
<dbReference type="Pfam" id="PF16413">
    <property type="entry name" value="Mlh1_C"/>
    <property type="match status" value="1"/>
</dbReference>
<dbReference type="InterPro" id="IPR036890">
    <property type="entry name" value="HATPase_C_sf"/>
</dbReference>
<dbReference type="SUPFAM" id="SSF55874">
    <property type="entry name" value="ATPase domain of HSP90 chaperone/DNA topoisomerase II/histidine kinase"/>
    <property type="match status" value="1"/>
</dbReference>
<dbReference type="PANTHER" id="PTHR10073:SF12">
    <property type="entry name" value="DNA MISMATCH REPAIR PROTEIN MLH1"/>
    <property type="match status" value="1"/>
</dbReference>
<proteinExistence type="inferred from homology"/>
<evidence type="ECO:0000256" key="5">
    <source>
        <dbReference type="ARBA" id="ARBA00023242"/>
    </source>
</evidence>
<evidence type="ECO:0000256" key="3">
    <source>
        <dbReference type="ARBA" id="ARBA00022763"/>
    </source>
</evidence>
<dbReference type="PANTHER" id="PTHR10073">
    <property type="entry name" value="DNA MISMATCH REPAIR PROTEIN MLH, PMS, MUTL"/>
    <property type="match status" value="1"/>
</dbReference>
<dbReference type="InterPro" id="IPR038973">
    <property type="entry name" value="MutL/Mlh/Pms-like"/>
</dbReference>
<keyword evidence="4" id="KW-0234">DNA repair</keyword>
<dbReference type="AlphaFoldDB" id="A0A1G4I718"/>
<dbReference type="NCBIfam" id="TIGR00585">
    <property type="entry name" value="mutl"/>
    <property type="match status" value="1"/>
</dbReference>
<dbReference type="Proteomes" id="UP000195570">
    <property type="component" value="Unassembled WGS sequence"/>
</dbReference>
<dbReference type="InterPro" id="IPR014762">
    <property type="entry name" value="DNA_mismatch_repair_CS"/>
</dbReference>
<keyword evidence="9" id="KW-1185">Reference proteome</keyword>
<feature type="domain" description="DNA mismatch repair protein S5" evidence="7">
    <location>
        <begin position="217"/>
        <end position="356"/>
    </location>
</feature>
<dbReference type="Gene3D" id="3.30.565.10">
    <property type="entry name" value="Histidine kinase-like ATPase, C-terminal domain"/>
    <property type="match status" value="1"/>
</dbReference>
<dbReference type="Gene3D" id="3.30.230.10">
    <property type="match status" value="1"/>
</dbReference>
<comment type="caution">
    <text evidence="8">The sequence shown here is derived from an EMBL/GenBank/DDBJ whole genome shotgun (WGS) entry which is preliminary data.</text>
</comment>
<feature type="compositionally biased region" description="Polar residues" evidence="6">
    <location>
        <begin position="464"/>
        <end position="481"/>
    </location>
</feature>
<evidence type="ECO:0000256" key="2">
    <source>
        <dbReference type="ARBA" id="ARBA00006082"/>
    </source>
</evidence>
<comment type="similarity">
    <text evidence="2">Belongs to the DNA mismatch repair MutL/HexB family.</text>
</comment>
<dbReference type="SMART" id="SM01340">
    <property type="entry name" value="DNA_mis_repair"/>
    <property type="match status" value="1"/>
</dbReference>
<dbReference type="InterPro" id="IPR013507">
    <property type="entry name" value="DNA_mismatch_S5_2-like"/>
</dbReference>
<feature type="region of interest" description="Disordered" evidence="6">
    <location>
        <begin position="427"/>
        <end position="531"/>
    </location>
</feature>
<dbReference type="GO" id="GO:0006298">
    <property type="term" value="P:mismatch repair"/>
    <property type="evidence" value="ECO:0007669"/>
    <property type="project" value="InterPro"/>
</dbReference>
<dbReference type="InterPro" id="IPR020568">
    <property type="entry name" value="Ribosomal_Su5_D2-typ_SF"/>
</dbReference>
<name>A0A1G4I718_TRYEQ</name>
<dbReference type="GO" id="GO:0140664">
    <property type="term" value="F:ATP-dependent DNA damage sensor activity"/>
    <property type="evidence" value="ECO:0007669"/>
    <property type="project" value="InterPro"/>
</dbReference>
<evidence type="ECO:0000256" key="1">
    <source>
        <dbReference type="ARBA" id="ARBA00004123"/>
    </source>
</evidence>
<evidence type="ECO:0000313" key="9">
    <source>
        <dbReference type="Proteomes" id="UP000195570"/>
    </source>
</evidence>
<feature type="compositionally biased region" description="Polar residues" evidence="6">
    <location>
        <begin position="383"/>
        <end position="397"/>
    </location>
</feature>
<reference evidence="8" key="1">
    <citation type="submission" date="2016-09" db="EMBL/GenBank/DDBJ databases">
        <authorList>
            <person name="Hebert L."/>
            <person name="Moumen B."/>
        </authorList>
    </citation>
    <scope>NUCLEOTIDE SEQUENCE [LARGE SCALE GENOMIC DNA]</scope>
    <source>
        <strain evidence="8">OVI</strain>
    </source>
</reference>
<dbReference type="Pfam" id="PF01119">
    <property type="entry name" value="DNA_mis_repair"/>
    <property type="match status" value="1"/>
</dbReference>
<feature type="region of interest" description="Disordered" evidence="6">
    <location>
        <begin position="379"/>
        <end position="404"/>
    </location>
</feature>
<dbReference type="FunFam" id="3.30.230.10:FF:000014">
    <property type="entry name" value="DNA mismatch repair protein Mlh1"/>
    <property type="match status" value="1"/>
</dbReference>
<protein>
    <submittedName>
        <fullName evidence="8">Mismatch repair protein MLH1</fullName>
    </submittedName>
</protein>
<dbReference type="InterPro" id="IPR002099">
    <property type="entry name" value="MutL/Mlh/PMS"/>
</dbReference>
<dbReference type="GO" id="GO:0032389">
    <property type="term" value="C:MutLalpha complex"/>
    <property type="evidence" value="ECO:0007669"/>
    <property type="project" value="TreeGrafter"/>
</dbReference>
<dbReference type="PROSITE" id="PS00058">
    <property type="entry name" value="DNA_MISMATCH_REPAIR_1"/>
    <property type="match status" value="1"/>
</dbReference>
<evidence type="ECO:0000256" key="6">
    <source>
        <dbReference type="SAM" id="MobiDB-lite"/>
    </source>
</evidence>
<gene>
    <name evidence="8" type="ORF">TEOVI_000821200</name>
</gene>
<evidence type="ECO:0000313" key="8">
    <source>
        <dbReference type="EMBL" id="SCU67733.1"/>
    </source>
</evidence>
<comment type="subcellular location">
    <subcellularLocation>
        <location evidence="1">Nucleus</location>
    </subcellularLocation>
</comment>
<dbReference type="InterPro" id="IPR014721">
    <property type="entry name" value="Ribsml_uS5_D2-typ_fold_subgr"/>
</dbReference>
<keyword evidence="5" id="KW-0539">Nucleus</keyword>